<proteinExistence type="predicted"/>
<comment type="caution">
    <text evidence="2">The sequence shown here is derived from an EMBL/GenBank/DDBJ whole genome shotgun (WGS) entry which is preliminary data.</text>
</comment>
<protein>
    <submittedName>
        <fullName evidence="2">Uncharacterized protein</fullName>
    </submittedName>
</protein>
<gene>
    <name evidence="2" type="ORF">S03H2_14797</name>
</gene>
<feature type="transmembrane region" description="Helical" evidence="1">
    <location>
        <begin position="7"/>
        <end position="26"/>
    </location>
</feature>
<dbReference type="AlphaFoldDB" id="X1FJH9"/>
<accession>X1FJH9</accession>
<evidence type="ECO:0000313" key="2">
    <source>
        <dbReference type="EMBL" id="GAH45831.1"/>
    </source>
</evidence>
<sequence length="62" mass="7584">MKAKVMFFWLHVVWLCVVILMFALNLAEGDDFMTFFWMILIMYWTSLSTSRYWDCYIKIAKD</sequence>
<name>X1FJH9_9ZZZZ</name>
<keyword evidence="1" id="KW-1133">Transmembrane helix</keyword>
<organism evidence="2">
    <name type="scientific">marine sediment metagenome</name>
    <dbReference type="NCBI Taxonomy" id="412755"/>
    <lineage>
        <taxon>unclassified sequences</taxon>
        <taxon>metagenomes</taxon>
        <taxon>ecological metagenomes</taxon>
    </lineage>
</organism>
<evidence type="ECO:0000256" key="1">
    <source>
        <dbReference type="SAM" id="Phobius"/>
    </source>
</evidence>
<keyword evidence="1" id="KW-0472">Membrane</keyword>
<dbReference type="EMBL" id="BARU01007516">
    <property type="protein sequence ID" value="GAH45831.1"/>
    <property type="molecule type" value="Genomic_DNA"/>
</dbReference>
<feature type="transmembrane region" description="Helical" evidence="1">
    <location>
        <begin position="32"/>
        <end position="53"/>
    </location>
</feature>
<keyword evidence="1" id="KW-0812">Transmembrane</keyword>
<reference evidence="2" key="1">
    <citation type="journal article" date="2014" name="Front. Microbiol.">
        <title>High frequency of phylogenetically diverse reductive dehalogenase-homologous genes in deep subseafloor sedimentary metagenomes.</title>
        <authorList>
            <person name="Kawai M."/>
            <person name="Futagami T."/>
            <person name="Toyoda A."/>
            <person name="Takaki Y."/>
            <person name="Nishi S."/>
            <person name="Hori S."/>
            <person name="Arai W."/>
            <person name="Tsubouchi T."/>
            <person name="Morono Y."/>
            <person name="Uchiyama I."/>
            <person name="Ito T."/>
            <person name="Fujiyama A."/>
            <person name="Inagaki F."/>
            <person name="Takami H."/>
        </authorList>
    </citation>
    <scope>NUCLEOTIDE SEQUENCE</scope>
    <source>
        <strain evidence="2">Expedition CK06-06</strain>
    </source>
</reference>